<gene>
    <name evidence="1" type="ORF">HMPREF1555_00581</name>
</gene>
<accession>A0A0E2LSI2</accession>
<protein>
    <submittedName>
        <fullName evidence="1">Uncharacterized protein</fullName>
    </submittedName>
</protein>
<comment type="caution">
    <text evidence="1">The sequence shown here is derived from an EMBL/GenBank/DDBJ whole genome shotgun (WGS) entry which is preliminary data.</text>
</comment>
<reference evidence="1 2" key="1">
    <citation type="submission" date="2013-06" db="EMBL/GenBank/DDBJ databases">
        <authorList>
            <person name="Weinstock G."/>
            <person name="Sodergren E."/>
            <person name="Lobos E.A."/>
            <person name="Fulton L."/>
            <person name="Fulton R."/>
            <person name="Courtney L."/>
            <person name="Fronick C."/>
            <person name="O'Laughlin M."/>
            <person name="Godfrey J."/>
            <person name="Wilson R.M."/>
            <person name="Miner T."/>
            <person name="Farmer C."/>
            <person name="Delehaunty K."/>
            <person name="Cordes M."/>
            <person name="Minx P."/>
            <person name="Tomlinson C."/>
            <person name="Chen J."/>
            <person name="Wollam A."/>
            <person name="Pepin K.H."/>
            <person name="Bhonagiri V."/>
            <person name="Zhang X."/>
            <person name="Warren W."/>
            <person name="Mitreva M."/>
            <person name="Mardis E.R."/>
            <person name="Wilson R.K."/>
        </authorList>
    </citation>
    <scope>NUCLEOTIDE SEQUENCE [LARGE SCALE GENOMIC DNA]</scope>
    <source>
        <strain evidence="1 2">F0570</strain>
    </source>
</reference>
<evidence type="ECO:0000313" key="1">
    <source>
        <dbReference type="EMBL" id="ERJ68099.1"/>
    </source>
</evidence>
<dbReference type="EMBL" id="AWUW01000034">
    <property type="protein sequence ID" value="ERJ68099.1"/>
    <property type="molecule type" value="Genomic_DNA"/>
</dbReference>
<dbReference type="AlphaFoldDB" id="A0A0E2LSI2"/>
<dbReference type="HOGENOM" id="CLU_3203364_0_0_10"/>
<name>A0A0E2LSI2_PORGN</name>
<proteinExistence type="predicted"/>
<sequence>MRVFRHSAKVAKKLLPDESDSDTRSGVQTKIRTKRLSLLVRILEN</sequence>
<organism evidence="1 2">
    <name type="scientific">Porphyromonas gingivalis F0570</name>
    <dbReference type="NCBI Taxonomy" id="1227271"/>
    <lineage>
        <taxon>Bacteria</taxon>
        <taxon>Pseudomonadati</taxon>
        <taxon>Bacteroidota</taxon>
        <taxon>Bacteroidia</taxon>
        <taxon>Bacteroidales</taxon>
        <taxon>Porphyromonadaceae</taxon>
        <taxon>Porphyromonas</taxon>
    </lineage>
</organism>
<dbReference type="Proteomes" id="UP000016630">
    <property type="component" value="Unassembled WGS sequence"/>
</dbReference>
<evidence type="ECO:0000313" key="2">
    <source>
        <dbReference type="Proteomes" id="UP000016630"/>
    </source>
</evidence>